<name>A0AA42CPP2_9SPHN</name>
<evidence type="ECO:0000256" key="1">
    <source>
        <dbReference type="SAM" id="SignalP"/>
    </source>
</evidence>
<dbReference type="PANTHER" id="PTHR38075">
    <property type="entry name" value="DUF4139 DOMAIN-CONTAINING PROTEIN"/>
    <property type="match status" value="1"/>
</dbReference>
<evidence type="ECO:0008006" key="4">
    <source>
        <dbReference type="Google" id="ProtNLM"/>
    </source>
</evidence>
<dbReference type="RefSeq" id="WP_265268017.1">
    <property type="nucleotide sequence ID" value="NZ_JANFAV010000002.1"/>
</dbReference>
<dbReference type="Proteomes" id="UP001165565">
    <property type="component" value="Unassembled WGS sequence"/>
</dbReference>
<organism evidence="2 3">
    <name type="scientific">Sphingomonas lycopersici</name>
    <dbReference type="NCBI Taxonomy" id="2951807"/>
    <lineage>
        <taxon>Bacteria</taxon>
        <taxon>Pseudomonadati</taxon>
        <taxon>Pseudomonadota</taxon>
        <taxon>Alphaproteobacteria</taxon>
        <taxon>Sphingomonadales</taxon>
        <taxon>Sphingomonadaceae</taxon>
        <taxon>Sphingomonas</taxon>
    </lineage>
</organism>
<sequence>MRALVLLLVIVPGIATAQTMPSPPTMIVTSAAPGDVSVTLYRDPQRAADAAIDREAPTGFALISETRSLTLPAGVAVVRFEGVAGNILPESALVAGLPDGVDEKNLDASLLSPRSLYDRALGRRVVIRRSDRATGKMTMQQATIRSSADGAAVLQIAGDYTDLKCSGIPETIVYDGIPEGLSAKPTLSVRTESKVARKVTLTLSYLAGGFDWQADYIVTMRPNGRSADLFAWITLASNDVTSFVGARAQVVAGQVNREEQQAQFGPAPGDLALRCWPLPLYGLGAGPPPSPEMASPPPAPVATDIIVTGLRRRAAAQETAVPVAMLASVEQLGDLKVYRFPTPVTVAAKAQKQVAMLSKPAVTLLPIYRAELLGDSADTWLALRTKNTEQNGLGVALPSGKAAVFNQVDGQSLLVGESSIADKAVGEEVEFAMGESPAVATTVTALREKKRRIRYQAVVTNANPWPISYEAEILMTDRATLRSPTARLGKKNGHPLWVATVPANGTVKIAYEIVEANDSGEETD</sequence>
<dbReference type="PANTHER" id="PTHR38075:SF1">
    <property type="entry name" value="DUF4139 DOMAIN-CONTAINING PROTEIN"/>
    <property type="match status" value="1"/>
</dbReference>
<dbReference type="EMBL" id="JANFAV010000002">
    <property type="protein sequence ID" value="MCW6534032.1"/>
    <property type="molecule type" value="Genomic_DNA"/>
</dbReference>
<feature type="signal peptide" evidence="1">
    <location>
        <begin position="1"/>
        <end position="17"/>
    </location>
</feature>
<keyword evidence="1" id="KW-0732">Signal</keyword>
<keyword evidence="3" id="KW-1185">Reference proteome</keyword>
<feature type="chain" id="PRO_5041350728" description="DUF4139 domain-containing protein" evidence="1">
    <location>
        <begin position="18"/>
        <end position="524"/>
    </location>
</feature>
<proteinExistence type="predicted"/>
<comment type="caution">
    <text evidence="2">The sequence shown here is derived from an EMBL/GenBank/DDBJ whole genome shotgun (WGS) entry which is preliminary data.</text>
</comment>
<evidence type="ECO:0000313" key="2">
    <source>
        <dbReference type="EMBL" id="MCW6534032.1"/>
    </source>
</evidence>
<reference evidence="2" key="1">
    <citation type="submission" date="2022-06" db="EMBL/GenBank/DDBJ databases">
        <title>Sphingomonas sp. nov. isolated from rhizosphere soil of tomato.</title>
        <authorList>
            <person name="Dong H."/>
            <person name="Gao R."/>
        </authorList>
    </citation>
    <scope>NUCLEOTIDE SEQUENCE</scope>
    <source>
        <strain evidence="2">MMSM24</strain>
    </source>
</reference>
<evidence type="ECO:0000313" key="3">
    <source>
        <dbReference type="Proteomes" id="UP001165565"/>
    </source>
</evidence>
<accession>A0AA42CPP2</accession>
<dbReference type="AlphaFoldDB" id="A0AA42CPP2"/>
<protein>
    <recommendedName>
        <fullName evidence="4">DUF4139 domain-containing protein</fullName>
    </recommendedName>
</protein>
<gene>
    <name evidence="2" type="ORF">NEE01_04465</name>
</gene>